<proteinExistence type="inferred from homology"/>
<feature type="domain" description="SKI-interacting protein SKIP SNW" evidence="4">
    <location>
        <begin position="157"/>
        <end position="317"/>
    </location>
</feature>
<dbReference type="Proteomes" id="UP000694564">
    <property type="component" value="Chromosome 13"/>
</dbReference>
<evidence type="ECO:0000313" key="6">
    <source>
        <dbReference type="Proteomes" id="UP000694564"/>
    </source>
</evidence>
<keyword evidence="2" id="KW-0508">mRNA splicing</keyword>
<dbReference type="GO" id="GO:0005681">
    <property type="term" value="C:spliceosomal complex"/>
    <property type="evidence" value="ECO:0007669"/>
    <property type="project" value="UniProtKB-UniRule"/>
</dbReference>
<evidence type="ECO:0000256" key="2">
    <source>
        <dbReference type="RuleBase" id="RU367140"/>
    </source>
</evidence>
<keyword evidence="2" id="KW-0539">Nucleus</keyword>
<reference evidence="5" key="2">
    <citation type="submission" date="2025-09" db="UniProtKB">
        <authorList>
            <consortium name="Ensembl"/>
        </authorList>
    </citation>
    <scope>IDENTIFICATION</scope>
</reference>
<keyword evidence="6" id="KW-1185">Reference proteome</keyword>
<feature type="compositionally biased region" description="Polar residues" evidence="3">
    <location>
        <begin position="41"/>
        <end position="51"/>
    </location>
</feature>
<reference evidence="5" key="1">
    <citation type="submission" date="2025-08" db="UniProtKB">
        <authorList>
            <consortium name="Ensembl"/>
        </authorList>
    </citation>
    <scope>IDENTIFICATION</scope>
</reference>
<dbReference type="OrthoDB" id="666364at2759"/>
<feature type="compositionally biased region" description="Basic and acidic residues" evidence="3">
    <location>
        <begin position="483"/>
        <end position="510"/>
    </location>
</feature>
<comment type="function">
    <text evidence="2">Involved in pre-mRNA splicing.</text>
</comment>
<dbReference type="Pfam" id="PF02731">
    <property type="entry name" value="SKIP_SNW"/>
    <property type="match status" value="1"/>
</dbReference>
<dbReference type="PANTHER" id="PTHR12096">
    <property type="entry name" value="NUCLEAR PROTEIN SKIP-RELATED"/>
    <property type="match status" value="1"/>
</dbReference>
<feature type="region of interest" description="Disordered" evidence="3">
    <location>
        <begin position="293"/>
        <end position="368"/>
    </location>
</feature>
<dbReference type="InterPro" id="IPR004015">
    <property type="entry name" value="SKI-int_prot_SKIP_SNW-dom"/>
</dbReference>
<dbReference type="InterPro" id="IPR017862">
    <property type="entry name" value="SKI-int_prot_SKIP"/>
</dbReference>
<keyword evidence="2" id="KW-0747">Spliceosome</keyword>
<accession>A0A8D2B0F7</accession>
<comment type="similarity">
    <text evidence="1 2">Belongs to the SNW family.</text>
</comment>
<dbReference type="GO" id="GO:0000398">
    <property type="term" value="P:mRNA splicing, via spliceosome"/>
    <property type="evidence" value="ECO:0007669"/>
    <property type="project" value="InterPro"/>
</dbReference>
<sequence>MKKFWKSGIGNEHPGIPQICFLPAPTQLSQDQLEAEEKARSQGSRQTSLVSSRREPTPFGYRKGWIPRLLEDFGDGGAFPEIHVAQYPLDMGRKKKNVKCTGHSEVMNADDPDLQRPDEKAIKEITEKTRVALEKSVSQKVAAAMPVRAADKLAPAQYIRYTPSQQGVAFNSGAKQRVIRMVEMQKDPMEPPRFKINKKIPRGPPSPPAPVMHSPSRKMTVKEQQEWKIPPCISNWKNAKGYTIPLDKRLAADGRGLQTVHINENFARLAEALYIADRKAREAVEMRAQVERKMAQKEKEKHEEKLREMAQKARERRAGIKTHVEKEDGEARERDEIRHDRRKERQHDRNLSRAAPDRRPKLQRNENRDISEVIALGVPSPRNSNEVQYDQRLFNQSKGMDSGFAGGEDEIYNVYAWRGGKDMAQSIYRPSKNLDKDMYGDDLEARIKTNRFVPDKEFSGSDRRQRGREGPVQFEDDPFGLDKFLEEAKQHGGSKRPSDSSRPKEHEHEGKKRRKE</sequence>
<dbReference type="AlphaFoldDB" id="A0A8D2B0F7"/>
<dbReference type="Ensembl" id="ENSSVLT00005007370.1">
    <property type="protein sequence ID" value="ENSSVLP00005006614.1"/>
    <property type="gene ID" value="ENSSVLG00005005381.1"/>
</dbReference>
<evidence type="ECO:0000313" key="5">
    <source>
        <dbReference type="Ensembl" id="ENSSVLP00005006614.1"/>
    </source>
</evidence>
<feature type="region of interest" description="Disordered" evidence="3">
    <location>
        <begin position="191"/>
        <end position="215"/>
    </location>
</feature>
<evidence type="ECO:0000256" key="1">
    <source>
        <dbReference type="ARBA" id="ARBA00010197"/>
    </source>
</evidence>
<evidence type="ECO:0000256" key="3">
    <source>
        <dbReference type="SAM" id="MobiDB-lite"/>
    </source>
</evidence>
<protein>
    <recommendedName>
        <fullName evidence="2">SNW domain-containing protein 1</fullName>
    </recommendedName>
</protein>
<comment type="subunit">
    <text evidence="2">Identified in the spliceosome C complex.</text>
</comment>
<dbReference type="GeneTree" id="ENSGT00390000010423"/>
<feature type="region of interest" description="Disordered" evidence="3">
    <location>
        <begin position="27"/>
        <end position="58"/>
    </location>
</feature>
<feature type="region of interest" description="Disordered" evidence="3">
    <location>
        <begin position="450"/>
        <end position="516"/>
    </location>
</feature>
<evidence type="ECO:0000259" key="4">
    <source>
        <dbReference type="Pfam" id="PF02731"/>
    </source>
</evidence>
<keyword evidence="2" id="KW-0507">mRNA processing</keyword>
<feature type="compositionally biased region" description="Basic and acidic residues" evidence="3">
    <location>
        <begin position="450"/>
        <end position="469"/>
    </location>
</feature>
<comment type="subcellular location">
    <subcellularLocation>
        <location evidence="2">Nucleus</location>
    </subcellularLocation>
</comment>
<organism evidence="5 6">
    <name type="scientific">Sciurus vulgaris</name>
    <name type="common">Eurasian red squirrel</name>
    <dbReference type="NCBI Taxonomy" id="55149"/>
    <lineage>
        <taxon>Eukaryota</taxon>
        <taxon>Metazoa</taxon>
        <taxon>Chordata</taxon>
        <taxon>Craniata</taxon>
        <taxon>Vertebrata</taxon>
        <taxon>Euteleostomi</taxon>
        <taxon>Mammalia</taxon>
        <taxon>Eutheria</taxon>
        <taxon>Euarchontoglires</taxon>
        <taxon>Glires</taxon>
        <taxon>Rodentia</taxon>
        <taxon>Sciuromorpha</taxon>
        <taxon>Sciuridae</taxon>
        <taxon>Sciurinae</taxon>
        <taxon>Sciurini</taxon>
        <taxon>Sciurus</taxon>
    </lineage>
</organism>
<name>A0A8D2B0F7_SCIVU</name>